<reference evidence="1" key="2">
    <citation type="journal article" date="2023" name="IMA Fungus">
        <title>Comparative genomic study of the Penicillium genus elucidates a diverse pangenome and 15 lateral gene transfer events.</title>
        <authorList>
            <person name="Petersen C."/>
            <person name="Sorensen T."/>
            <person name="Nielsen M.R."/>
            <person name="Sondergaard T.E."/>
            <person name="Sorensen J.L."/>
            <person name="Fitzpatrick D.A."/>
            <person name="Frisvad J.C."/>
            <person name="Nielsen K.L."/>
        </authorList>
    </citation>
    <scope>NUCLEOTIDE SEQUENCE</scope>
    <source>
        <strain evidence="1">IBT 23319</strain>
    </source>
</reference>
<proteinExistence type="predicted"/>
<comment type="caution">
    <text evidence="1">The sequence shown here is derived from an EMBL/GenBank/DDBJ whole genome shotgun (WGS) entry which is preliminary data.</text>
</comment>
<dbReference type="RefSeq" id="XP_056497266.1">
    <property type="nucleotide sequence ID" value="XM_056647501.1"/>
</dbReference>
<sequence length="277" mass="31647">MKLAVLKNNQDWPEWNLQIIYSLKKRNLTHLLKGKSQPLFETPQGRKTWNREQKLACAIVISRLDPSIAKAMHAHKTVKPLLIAIDNFTKPTGEEALQMLCHLWTRISTLSSSNHGSISEYCTEARDIQMQYQRLGTGISDAFLSCAFLAGLPSDWSQWKHEQTQRTSVLVPWCDVGSSTFTFSNLVADALDEESRLYRVSLRAEEMKWGMRIKDVRDESATVVIDFCTNCKGVFHNSSECSGSKLYLQAKRVQRKGNKRRRADSSGKFTRLERFVS</sequence>
<organism evidence="1 2">
    <name type="scientific">Penicillium citrinum</name>
    <dbReference type="NCBI Taxonomy" id="5077"/>
    <lineage>
        <taxon>Eukaryota</taxon>
        <taxon>Fungi</taxon>
        <taxon>Dikarya</taxon>
        <taxon>Ascomycota</taxon>
        <taxon>Pezizomycotina</taxon>
        <taxon>Eurotiomycetes</taxon>
        <taxon>Eurotiomycetidae</taxon>
        <taxon>Eurotiales</taxon>
        <taxon>Aspergillaceae</taxon>
        <taxon>Penicillium</taxon>
    </lineage>
</organism>
<dbReference type="Pfam" id="PF14223">
    <property type="entry name" value="Retrotran_gag_2"/>
    <property type="match status" value="1"/>
</dbReference>
<protein>
    <submittedName>
        <fullName evidence="1">Uncharacterized protein</fullName>
    </submittedName>
</protein>
<reference evidence="1" key="1">
    <citation type="submission" date="2022-11" db="EMBL/GenBank/DDBJ databases">
        <authorList>
            <person name="Petersen C."/>
        </authorList>
    </citation>
    <scope>NUCLEOTIDE SEQUENCE</scope>
    <source>
        <strain evidence="1">IBT 23319</strain>
    </source>
</reference>
<evidence type="ECO:0000313" key="1">
    <source>
        <dbReference type="EMBL" id="KAJ5222343.1"/>
    </source>
</evidence>
<dbReference type="AlphaFoldDB" id="A0A9W9NMA6"/>
<dbReference type="OrthoDB" id="4316226at2759"/>
<name>A0A9W9NMA6_PENCI</name>
<dbReference type="GeneID" id="81386668"/>
<evidence type="ECO:0000313" key="2">
    <source>
        <dbReference type="Proteomes" id="UP001147733"/>
    </source>
</evidence>
<accession>A0A9W9NMA6</accession>
<gene>
    <name evidence="1" type="ORF">N7469_008583</name>
</gene>
<keyword evidence="2" id="KW-1185">Reference proteome</keyword>
<dbReference type="EMBL" id="JAPQKT010000008">
    <property type="protein sequence ID" value="KAJ5222343.1"/>
    <property type="molecule type" value="Genomic_DNA"/>
</dbReference>
<dbReference type="Proteomes" id="UP001147733">
    <property type="component" value="Unassembled WGS sequence"/>
</dbReference>